<dbReference type="EMBL" id="JABMIG020000067">
    <property type="protein sequence ID" value="KAL3795884.1"/>
    <property type="molecule type" value="Genomic_DNA"/>
</dbReference>
<evidence type="ECO:0008006" key="5">
    <source>
        <dbReference type="Google" id="ProtNLM"/>
    </source>
</evidence>
<evidence type="ECO:0000313" key="4">
    <source>
        <dbReference type="Proteomes" id="UP001516023"/>
    </source>
</evidence>
<feature type="region of interest" description="Disordered" evidence="2">
    <location>
        <begin position="45"/>
        <end position="68"/>
    </location>
</feature>
<dbReference type="AlphaFoldDB" id="A0ABD3Q7K1"/>
<accession>A0ABD3Q7K1</accession>
<keyword evidence="1" id="KW-0175">Coiled coil</keyword>
<feature type="compositionally biased region" description="Polar residues" evidence="2">
    <location>
        <begin position="45"/>
        <end position="56"/>
    </location>
</feature>
<sequence>MAGHKNKIAVTSIQRATTLTPTSLNAIRDKNNIMIAAGIESNSDITPSLKSGSISTSDDDIEEGEYSSADHDLKEKKDQLIVPPCITIVGSTTATISPTHNLSFRKHCEGDEISTVHSAADRRQHAPISSQCSQPASIDDAPSKIKIYNIVHSVIFILLSVSITYFTQHAQVRSLRQELDTLHETRRNLEESQCQLSEELEAASSDLAQYKDAHEKMKKVNHGMFTLMKQLKDTENRERLTELERRANKAESRLQSFVESIQSTSAEQVTQKFGPGPHQVELLVKLPRSQAAQHIKLELASIDTKYGMPHAVHTFLEQVHSRAWDGASFGFHHGHVLLATLPFTYDSNLTVQKAPTILFPEYSHAYPHEKYTVAFPGRPGTGPDFYINVQSNVFKHSPRTQDDGTFKEGEPCFARITDENSRRVIDEMNKLSVNNDFSLKERVMIQRARIVGFDERS</sequence>
<dbReference type="Proteomes" id="UP001516023">
    <property type="component" value="Unassembled WGS sequence"/>
</dbReference>
<reference evidence="3 4" key="1">
    <citation type="journal article" date="2020" name="G3 (Bethesda)">
        <title>Improved Reference Genome for Cyclotella cryptica CCMP332, a Model for Cell Wall Morphogenesis, Salinity Adaptation, and Lipid Production in Diatoms (Bacillariophyta).</title>
        <authorList>
            <person name="Roberts W.R."/>
            <person name="Downey K.M."/>
            <person name="Ruck E.C."/>
            <person name="Traller J.C."/>
            <person name="Alverson A.J."/>
        </authorList>
    </citation>
    <scope>NUCLEOTIDE SEQUENCE [LARGE SCALE GENOMIC DNA]</scope>
    <source>
        <strain evidence="3 4">CCMP332</strain>
    </source>
</reference>
<feature type="coiled-coil region" evidence="1">
    <location>
        <begin position="172"/>
        <end position="260"/>
    </location>
</feature>
<organism evidence="3 4">
    <name type="scientific">Cyclotella cryptica</name>
    <dbReference type="NCBI Taxonomy" id="29204"/>
    <lineage>
        <taxon>Eukaryota</taxon>
        <taxon>Sar</taxon>
        <taxon>Stramenopiles</taxon>
        <taxon>Ochrophyta</taxon>
        <taxon>Bacillariophyta</taxon>
        <taxon>Coscinodiscophyceae</taxon>
        <taxon>Thalassiosirophycidae</taxon>
        <taxon>Stephanodiscales</taxon>
        <taxon>Stephanodiscaceae</taxon>
        <taxon>Cyclotella</taxon>
    </lineage>
</organism>
<protein>
    <recommendedName>
        <fullName evidence="5">PPIase cyclophilin-type domain-containing protein</fullName>
    </recommendedName>
</protein>
<evidence type="ECO:0000313" key="3">
    <source>
        <dbReference type="EMBL" id="KAL3795884.1"/>
    </source>
</evidence>
<proteinExistence type="predicted"/>
<keyword evidence="4" id="KW-1185">Reference proteome</keyword>
<gene>
    <name evidence="3" type="ORF">HJC23_002155</name>
</gene>
<evidence type="ECO:0000256" key="1">
    <source>
        <dbReference type="SAM" id="Coils"/>
    </source>
</evidence>
<name>A0ABD3Q7K1_9STRA</name>
<evidence type="ECO:0000256" key="2">
    <source>
        <dbReference type="SAM" id="MobiDB-lite"/>
    </source>
</evidence>
<comment type="caution">
    <text evidence="3">The sequence shown here is derived from an EMBL/GenBank/DDBJ whole genome shotgun (WGS) entry which is preliminary data.</text>
</comment>